<keyword evidence="3" id="KW-1185">Reference proteome</keyword>
<comment type="caution">
    <text evidence="2">The sequence shown here is derived from an EMBL/GenBank/DDBJ whole genome shotgun (WGS) entry which is preliminary data.</text>
</comment>
<organism evidence="2 3">
    <name type="scientific">Devosia honganensis</name>
    <dbReference type="NCBI Taxonomy" id="1610527"/>
    <lineage>
        <taxon>Bacteria</taxon>
        <taxon>Pseudomonadati</taxon>
        <taxon>Pseudomonadota</taxon>
        <taxon>Alphaproteobacteria</taxon>
        <taxon>Hyphomicrobiales</taxon>
        <taxon>Devosiaceae</taxon>
        <taxon>Devosia</taxon>
    </lineage>
</organism>
<evidence type="ECO:0000259" key="1">
    <source>
        <dbReference type="Pfam" id="PF20557"/>
    </source>
</evidence>
<dbReference type="EMBL" id="JBHRYD010000004">
    <property type="protein sequence ID" value="MFC3704481.1"/>
    <property type="molecule type" value="Genomic_DNA"/>
</dbReference>
<dbReference type="InterPro" id="IPR046787">
    <property type="entry name" value="DnaT_2"/>
</dbReference>
<evidence type="ECO:0000313" key="2">
    <source>
        <dbReference type="EMBL" id="MFC3704481.1"/>
    </source>
</evidence>
<feature type="domain" description="Putative DnaT-like" evidence="1">
    <location>
        <begin position="9"/>
        <end position="147"/>
    </location>
</feature>
<gene>
    <name evidence="2" type="ORF">ACFOOL_06910</name>
</gene>
<evidence type="ECO:0000313" key="3">
    <source>
        <dbReference type="Proteomes" id="UP001595613"/>
    </source>
</evidence>
<dbReference type="Proteomes" id="UP001595613">
    <property type="component" value="Unassembled WGS sequence"/>
</dbReference>
<reference evidence="3" key="1">
    <citation type="journal article" date="2019" name="Int. J. Syst. Evol. Microbiol.">
        <title>The Global Catalogue of Microorganisms (GCM) 10K type strain sequencing project: providing services to taxonomists for standard genome sequencing and annotation.</title>
        <authorList>
            <consortium name="The Broad Institute Genomics Platform"/>
            <consortium name="The Broad Institute Genome Sequencing Center for Infectious Disease"/>
            <person name="Wu L."/>
            <person name="Ma J."/>
        </authorList>
    </citation>
    <scope>NUCLEOTIDE SEQUENCE [LARGE SCALE GENOMIC DNA]</scope>
    <source>
        <strain evidence="3">KCTC 42281</strain>
    </source>
</reference>
<dbReference type="Pfam" id="PF20557">
    <property type="entry name" value="DnaT_2"/>
    <property type="match status" value="1"/>
</dbReference>
<proteinExistence type="predicted"/>
<name>A0ABV7WYV3_9HYPH</name>
<sequence length="167" mass="17315">MAGYGEDIDLTAWMTANGLALPAGAPSLAVLRQRGSAYVDGTYGPRLACSVPTGGIDQERAWPRTGHVVNGIAIAPDAIPAKWVDASYRAAYLIATDPTFGSTTVNPMQRVKRQKVGPIEREFFEGGAVEIGAGGLAAIDAEIDGLIAGLLCPDVSGEFAGLWAIGN</sequence>
<accession>A0ABV7WYV3</accession>
<dbReference type="RefSeq" id="WP_380096121.1">
    <property type="nucleotide sequence ID" value="NZ_JBHRYD010000004.1"/>
</dbReference>
<protein>
    <submittedName>
        <fullName evidence="2">DnaT-like ssDNA-binding protein</fullName>
    </submittedName>
</protein>